<reference evidence="1 2" key="1">
    <citation type="submission" date="2018-11" db="EMBL/GenBank/DDBJ databases">
        <title>Sequencing the genomes of 1000 actinobacteria strains.</title>
        <authorList>
            <person name="Klenk H.-P."/>
        </authorList>
    </citation>
    <scope>NUCLEOTIDE SEQUENCE [LARGE SCALE GENOMIC DNA]</scope>
    <source>
        <strain evidence="1 2">DSM 14418</strain>
    </source>
</reference>
<keyword evidence="2" id="KW-1185">Reference proteome</keyword>
<dbReference type="Proteomes" id="UP000280726">
    <property type="component" value="Unassembled WGS sequence"/>
</dbReference>
<dbReference type="Pfam" id="PF14081">
    <property type="entry name" value="DUF4262"/>
    <property type="match status" value="1"/>
</dbReference>
<evidence type="ECO:0000313" key="2">
    <source>
        <dbReference type="Proteomes" id="UP000280726"/>
    </source>
</evidence>
<gene>
    <name evidence="1" type="ORF">EDD32_3465</name>
</gene>
<dbReference type="RefSeq" id="WP_123919483.1">
    <property type="nucleotide sequence ID" value="NZ_RKRA01000001.1"/>
</dbReference>
<dbReference type="InterPro" id="IPR025358">
    <property type="entry name" value="DUF4262"/>
</dbReference>
<evidence type="ECO:0000313" key="1">
    <source>
        <dbReference type="EMBL" id="RPF28914.1"/>
    </source>
</evidence>
<proteinExistence type="predicted"/>
<protein>
    <submittedName>
        <fullName evidence="1">Uncharacterized protein DUF4262</fullName>
    </submittedName>
</protein>
<organism evidence="1 2">
    <name type="scientific">Georgenia muralis</name>
    <dbReference type="NCBI Taxonomy" id="154117"/>
    <lineage>
        <taxon>Bacteria</taxon>
        <taxon>Bacillati</taxon>
        <taxon>Actinomycetota</taxon>
        <taxon>Actinomycetes</taxon>
        <taxon>Micrococcales</taxon>
        <taxon>Bogoriellaceae</taxon>
        <taxon>Georgenia</taxon>
    </lineage>
</organism>
<dbReference type="OrthoDB" id="511192at2"/>
<accession>A0A3N4ZA13</accession>
<dbReference type="EMBL" id="RKRA01000001">
    <property type="protein sequence ID" value="RPF28914.1"/>
    <property type="molecule type" value="Genomic_DNA"/>
</dbReference>
<sequence length="163" mass="18281">MTGVGDPAVGAWLDQQEQLVAQHVREHGVHLEYVFGDPAGERPPFCYTVGLFGIGHPELLVLGLNMDNAAGVLNDLAKQVYGGRQLVHGEVVTFEEWPHRLFVEESPNPGEIVYAANVHYRRPAEYSVPVLHLTVDDRSGRFPWEEGYDIPAWRQPRPGQFRA</sequence>
<comment type="caution">
    <text evidence="1">The sequence shown here is derived from an EMBL/GenBank/DDBJ whole genome shotgun (WGS) entry which is preliminary data.</text>
</comment>
<dbReference type="AlphaFoldDB" id="A0A3N4ZA13"/>
<name>A0A3N4ZA13_9MICO</name>